<dbReference type="GO" id="GO:1902025">
    <property type="term" value="P:nitrate import"/>
    <property type="evidence" value="ECO:0007669"/>
    <property type="project" value="TreeGrafter"/>
</dbReference>
<feature type="compositionally biased region" description="Basic residues" evidence="8">
    <location>
        <begin position="9"/>
        <end position="25"/>
    </location>
</feature>
<feature type="compositionally biased region" description="Polar residues" evidence="8">
    <location>
        <begin position="26"/>
        <end position="36"/>
    </location>
</feature>
<evidence type="ECO:0000256" key="4">
    <source>
        <dbReference type="ARBA" id="ARBA00022525"/>
    </source>
</evidence>
<dbReference type="GO" id="GO:0006995">
    <property type="term" value="P:cellular response to nitrogen starvation"/>
    <property type="evidence" value="ECO:0007669"/>
    <property type="project" value="UniProtKB-ARBA"/>
</dbReference>
<dbReference type="GO" id="GO:0048364">
    <property type="term" value="P:root development"/>
    <property type="evidence" value="ECO:0007669"/>
    <property type="project" value="InterPro"/>
</dbReference>
<evidence type="ECO:0000313" key="11">
    <source>
        <dbReference type="Proteomes" id="UP000525078"/>
    </source>
</evidence>
<proteinExistence type="inferred from homology"/>
<evidence type="ECO:0000313" key="9">
    <source>
        <dbReference type="EMBL" id="KAF4380778.1"/>
    </source>
</evidence>
<dbReference type="PANTHER" id="PTHR33348:SF7">
    <property type="entry name" value="PRECURSOR OF CEP11-RELATED"/>
    <property type="match status" value="1"/>
</dbReference>
<evidence type="ECO:0000256" key="2">
    <source>
        <dbReference type="ARBA" id="ARBA00008963"/>
    </source>
</evidence>
<evidence type="ECO:0000256" key="8">
    <source>
        <dbReference type="SAM" id="MobiDB-lite"/>
    </source>
</evidence>
<comment type="caution">
    <text evidence="10">The sequence shown here is derived from an EMBL/GenBank/DDBJ whole genome shotgun (WGS) entry which is preliminary data.</text>
</comment>
<evidence type="ECO:0000313" key="12">
    <source>
        <dbReference type="Proteomes" id="UP000583929"/>
    </source>
</evidence>
<reference evidence="11 12" key="1">
    <citation type="journal article" date="2020" name="bioRxiv">
        <title>Sequence and annotation of 42 cannabis genomes reveals extensive copy number variation in cannabinoid synthesis and pathogen resistance genes.</title>
        <authorList>
            <person name="Mckernan K.J."/>
            <person name="Helbert Y."/>
            <person name="Kane L.T."/>
            <person name="Ebling H."/>
            <person name="Zhang L."/>
            <person name="Liu B."/>
            <person name="Eaton Z."/>
            <person name="Mclaughlin S."/>
            <person name="Kingan S."/>
            <person name="Baybayan P."/>
            <person name="Concepcion G."/>
            <person name="Jordan M."/>
            <person name="Riva A."/>
            <person name="Barbazuk W."/>
            <person name="Harkins T."/>
        </authorList>
    </citation>
    <scope>NUCLEOTIDE SEQUENCE [LARGE SCALE GENOMIC DNA]</scope>
    <source>
        <strain evidence="11 12">cv. Jamaican Lion 4</strain>
        <strain evidence="10">Father</strain>
        <strain evidence="9">Mother</strain>
        <tissue evidence="10">Leaf</tissue>
    </source>
</reference>
<keyword evidence="3" id="KW-0052">Apoplast</keyword>
<protein>
    <submittedName>
        <fullName evidence="10">Uncharacterized protein</fullName>
    </submittedName>
</protein>
<dbReference type="GO" id="GO:0005179">
    <property type="term" value="F:hormone activity"/>
    <property type="evidence" value="ECO:0007669"/>
    <property type="project" value="UniProtKB-KW"/>
</dbReference>
<feature type="compositionally biased region" description="Basic and acidic residues" evidence="8">
    <location>
        <begin position="57"/>
        <end position="66"/>
    </location>
</feature>
<dbReference type="Proteomes" id="UP000525078">
    <property type="component" value="Unassembled WGS sequence"/>
</dbReference>
<evidence type="ECO:0000256" key="1">
    <source>
        <dbReference type="ARBA" id="ARBA00004271"/>
    </source>
</evidence>
<keyword evidence="12" id="KW-1185">Reference proteome</keyword>
<evidence type="ECO:0000313" key="10">
    <source>
        <dbReference type="EMBL" id="KAF4401887.1"/>
    </source>
</evidence>
<evidence type="ECO:0000256" key="3">
    <source>
        <dbReference type="ARBA" id="ARBA00022523"/>
    </source>
</evidence>
<keyword evidence="5" id="KW-0372">Hormone</keyword>
<dbReference type="Proteomes" id="UP000583929">
    <property type="component" value="Unassembled WGS sequence"/>
</dbReference>
<keyword evidence="6" id="KW-0732">Signal</keyword>
<name>A0A7J6I2W3_CANSA</name>
<dbReference type="AlphaFoldDB" id="A0A7J6I2W3"/>
<dbReference type="GO" id="GO:0048046">
    <property type="term" value="C:apoplast"/>
    <property type="evidence" value="ECO:0007669"/>
    <property type="project" value="UniProtKB-SubCell"/>
</dbReference>
<dbReference type="EMBL" id="JAATIP010000064">
    <property type="protein sequence ID" value="KAF4380778.1"/>
    <property type="molecule type" value="Genomic_DNA"/>
</dbReference>
<comment type="subcellular location">
    <subcellularLocation>
        <location evidence="1">Secreted</location>
        <location evidence="1">Extracellular space</location>
        <location evidence="1">Apoplast</location>
    </subcellularLocation>
</comment>
<dbReference type="PANTHER" id="PTHR33348">
    <property type="entry name" value="PRECURSOR OF CEP5"/>
    <property type="match status" value="1"/>
</dbReference>
<dbReference type="GO" id="GO:1901371">
    <property type="term" value="P:regulation of leaf morphogenesis"/>
    <property type="evidence" value="ECO:0007669"/>
    <property type="project" value="TreeGrafter"/>
</dbReference>
<gene>
    <name evidence="9" type="ORF">F8388_017132</name>
    <name evidence="10" type="ORF">G4B88_017399</name>
</gene>
<organism evidence="10 12">
    <name type="scientific">Cannabis sativa</name>
    <name type="common">Hemp</name>
    <name type="synonym">Marijuana</name>
    <dbReference type="NCBI Taxonomy" id="3483"/>
    <lineage>
        <taxon>Eukaryota</taxon>
        <taxon>Viridiplantae</taxon>
        <taxon>Streptophyta</taxon>
        <taxon>Embryophyta</taxon>
        <taxon>Tracheophyta</taxon>
        <taxon>Spermatophyta</taxon>
        <taxon>Magnoliopsida</taxon>
        <taxon>eudicotyledons</taxon>
        <taxon>Gunneridae</taxon>
        <taxon>Pentapetalae</taxon>
        <taxon>rosids</taxon>
        <taxon>fabids</taxon>
        <taxon>Rosales</taxon>
        <taxon>Cannabaceae</taxon>
        <taxon>Cannabis</taxon>
    </lineage>
</organism>
<accession>A0A7J6I2W3</accession>
<feature type="region of interest" description="Disordered" evidence="8">
    <location>
        <begin position="1"/>
        <end position="82"/>
    </location>
</feature>
<evidence type="ECO:0000256" key="6">
    <source>
        <dbReference type="ARBA" id="ARBA00022729"/>
    </source>
</evidence>
<dbReference type="InterPro" id="IPR033250">
    <property type="entry name" value="CEP"/>
</dbReference>
<comment type="similarity">
    <text evidence="2">Belongs to the C-terminally encoded plant signaling peptide (CEP) family.</text>
</comment>
<sequence length="82" mass="9180">MNIEARNMRPNKKHKKGSNSKHGLHQKSSNTLSNASKGDYYSNDNHHKQVKDQQTSKAEHVIDDFRPTSPGHSPGVGHSIHN</sequence>
<keyword evidence="4" id="KW-0964">Secreted</keyword>
<evidence type="ECO:0000256" key="5">
    <source>
        <dbReference type="ARBA" id="ARBA00022702"/>
    </source>
</evidence>
<evidence type="ECO:0000256" key="7">
    <source>
        <dbReference type="ARBA" id="ARBA00023278"/>
    </source>
</evidence>
<dbReference type="GO" id="GO:2000280">
    <property type="term" value="P:regulation of root development"/>
    <property type="evidence" value="ECO:0007669"/>
    <property type="project" value="TreeGrafter"/>
</dbReference>
<dbReference type="EMBL" id="JAATIQ010000009">
    <property type="protein sequence ID" value="KAF4401887.1"/>
    <property type="molecule type" value="Genomic_DNA"/>
</dbReference>
<keyword evidence="7" id="KW-0379">Hydroxylation</keyword>